<sequence>MLKKNKKELLSNVLSLGAIDFLGMLIPIITMPIITRAIGLELYGQYLLFVTMLTFGHTIIDYGVQYSGVRVAAKNRANKLALETAYADYQGLRFVLSGVFFLFSSLYVVNVFNSIWYLIPLFLYIFGYLLTSAWFFQGAALTKYLSIASISNKILLLIAIVVFIKSKDDFFLLVLFTTIPIFITSILLLFFLRSRYQIKLFSLNNIKRTVNDGLSVFIGLLAPNLYNAIPLMLLGNYADKLEFANFAISLKVCGVIFMLQNVVAKSIYPITSRNKNGFKPTLFLNLLIVIPCVLILFFFGSDLIKVILGVSLESDIYIKVISTSLIFVAISNSFSVGYFLPNNLDVEYRNIAIKTSILSAVIVFFLIYKFSVIGCALGLLTARAILFFNYTLSYKRIYNEKLS</sequence>
<evidence type="ECO:0000256" key="5">
    <source>
        <dbReference type="ARBA" id="ARBA00023136"/>
    </source>
</evidence>
<evidence type="ECO:0000313" key="7">
    <source>
        <dbReference type="EMBL" id="QFF90749.1"/>
    </source>
</evidence>
<dbReference type="RefSeq" id="WP_058966091.1">
    <property type="nucleotide sequence ID" value="NZ_CP023485.1"/>
</dbReference>
<evidence type="ECO:0000256" key="4">
    <source>
        <dbReference type="ARBA" id="ARBA00022989"/>
    </source>
</evidence>
<accession>A0A5P5X687</accession>
<reference evidence="7" key="1">
    <citation type="submission" date="2019-02" db="EMBL/GenBank/DDBJ databases">
        <authorList>
            <person name="Pang Y."/>
        </authorList>
    </citation>
    <scope>NUCLEOTIDE SEQUENCE</scope>
    <source>
        <strain evidence="7">G3567</strain>
    </source>
</reference>
<evidence type="ECO:0000256" key="6">
    <source>
        <dbReference type="SAM" id="Phobius"/>
    </source>
</evidence>
<dbReference type="PANTHER" id="PTHR30250">
    <property type="entry name" value="PST FAMILY PREDICTED COLANIC ACID TRANSPORTER"/>
    <property type="match status" value="1"/>
</dbReference>
<feature type="transmembrane region" description="Helical" evidence="6">
    <location>
        <begin position="170"/>
        <end position="192"/>
    </location>
</feature>
<dbReference type="InterPro" id="IPR050833">
    <property type="entry name" value="Poly_Biosynth_Transport"/>
</dbReference>
<dbReference type="PANTHER" id="PTHR30250:SF11">
    <property type="entry name" value="O-ANTIGEN TRANSPORTER-RELATED"/>
    <property type="match status" value="1"/>
</dbReference>
<comment type="subcellular location">
    <subcellularLocation>
        <location evidence="1">Cell membrane</location>
        <topology evidence="1">Multi-pass membrane protein</topology>
    </subcellularLocation>
</comment>
<dbReference type="InterPro" id="IPR002797">
    <property type="entry name" value="Polysacc_synth"/>
</dbReference>
<keyword evidence="5 6" id="KW-0472">Membrane</keyword>
<protein>
    <submittedName>
        <fullName evidence="7">Polysaccharide biosynthesis protein</fullName>
    </submittedName>
</protein>
<feature type="transmembrane region" description="Helical" evidence="6">
    <location>
        <begin position="213"/>
        <end position="237"/>
    </location>
</feature>
<feature type="transmembrane region" description="Helical" evidence="6">
    <location>
        <begin position="316"/>
        <end position="339"/>
    </location>
</feature>
<keyword evidence="3 6" id="KW-0812">Transmembrane</keyword>
<feature type="transmembrane region" description="Helical" evidence="6">
    <location>
        <begin position="12"/>
        <end position="34"/>
    </location>
</feature>
<feature type="transmembrane region" description="Helical" evidence="6">
    <location>
        <begin position="144"/>
        <end position="164"/>
    </location>
</feature>
<keyword evidence="2" id="KW-1003">Cell membrane</keyword>
<evidence type="ECO:0000256" key="1">
    <source>
        <dbReference type="ARBA" id="ARBA00004651"/>
    </source>
</evidence>
<dbReference type="AlphaFoldDB" id="A0A5P5X687"/>
<feature type="transmembrane region" description="Helical" evidence="6">
    <location>
        <begin position="90"/>
        <end position="109"/>
    </location>
</feature>
<name>A0A5P5X687_VIBPH</name>
<feature type="transmembrane region" description="Helical" evidence="6">
    <location>
        <begin position="283"/>
        <end position="304"/>
    </location>
</feature>
<evidence type="ECO:0000256" key="2">
    <source>
        <dbReference type="ARBA" id="ARBA00022475"/>
    </source>
</evidence>
<dbReference type="GO" id="GO:0005886">
    <property type="term" value="C:plasma membrane"/>
    <property type="evidence" value="ECO:0007669"/>
    <property type="project" value="UniProtKB-SubCell"/>
</dbReference>
<dbReference type="EMBL" id="MK503855">
    <property type="protein sequence ID" value="QFF90749.1"/>
    <property type="molecule type" value="Genomic_DNA"/>
</dbReference>
<proteinExistence type="predicted"/>
<feature type="transmembrane region" description="Helical" evidence="6">
    <location>
        <begin position="46"/>
        <end position="69"/>
    </location>
</feature>
<evidence type="ECO:0000256" key="3">
    <source>
        <dbReference type="ARBA" id="ARBA00022692"/>
    </source>
</evidence>
<keyword evidence="4 6" id="KW-1133">Transmembrane helix</keyword>
<gene>
    <name evidence="7" type="primary">wzx</name>
</gene>
<dbReference type="Pfam" id="PF01943">
    <property type="entry name" value="Polysacc_synt"/>
    <property type="match status" value="1"/>
</dbReference>
<feature type="transmembrane region" description="Helical" evidence="6">
    <location>
        <begin position="243"/>
        <end position="263"/>
    </location>
</feature>
<organism evidence="7">
    <name type="scientific">Vibrio parahaemolyticus</name>
    <dbReference type="NCBI Taxonomy" id="670"/>
    <lineage>
        <taxon>Bacteria</taxon>
        <taxon>Pseudomonadati</taxon>
        <taxon>Pseudomonadota</taxon>
        <taxon>Gammaproteobacteria</taxon>
        <taxon>Vibrionales</taxon>
        <taxon>Vibrionaceae</taxon>
        <taxon>Vibrio</taxon>
    </lineage>
</organism>
<feature type="transmembrane region" description="Helical" evidence="6">
    <location>
        <begin position="115"/>
        <end position="137"/>
    </location>
</feature>